<reference evidence="8 9" key="1">
    <citation type="submission" date="2021-11" db="EMBL/GenBank/DDBJ databases">
        <title>Draft genome sequence of Paenibacillus profundus YoMME, a new Gram-positive bacteria with exoelectrogenic properties.</title>
        <authorList>
            <person name="Hubenova Y."/>
            <person name="Hubenova E."/>
            <person name="Manasiev Y."/>
            <person name="Peykov S."/>
            <person name="Mitov M."/>
        </authorList>
    </citation>
    <scope>NUCLEOTIDE SEQUENCE [LARGE SCALE GENOMIC DNA]</scope>
    <source>
        <strain evidence="8 9">YoMME</strain>
    </source>
</reference>
<feature type="transmembrane region" description="Helical" evidence="7">
    <location>
        <begin position="42"/>
        <end position="62"/>
    </location>
</feature>
<dbReference type="Proteomes" id="UP001199916">
    <property type="component" value="Unassembled WGS sequence"/>
</dbReference>
<feature type="transmembrane region" description="Helical" evidence="7">
    <location>
        <begin position="280"/>
        <end position="299"/>
    </location>
</feature>
<dbReference type="PANTHER" id="PTHR43266">
    <property type="entry name" value="MACROLIDE-EFFLUX PROTEIN"/>
    <property type="match status" value="1"/>
</dbReference>
<dbReference type="Gene3D" id="1.20.1250.20">
    <property type="entry name" value="MFS general substrate transporter like domains"/>
    <property type="match status" value="1"/>
</dbReference>
<protein>
    <submittedName>
        <fullName evidence="8">MFS transporter</fullName>
    </submittedName>
</protein>
<dbReference type="PANTHER" id="PTHR43266:SF7">
    <property type="entry name" value="TRANSPORTER, PUTATIVE-RELATED"/>
    <property type="match status" value="1"/>
</dbReference>
<dbReference type="InterPro" id="IPR011701">
    <property type="entry name" value="MFS"/>
</dbReference>
<evidence type="ECO:0000256" key="3">
    <source>
        <dbReference type="ARBA" id="ARBA00022475"/>
    </source>
</evidence>
<dbReference type="RefSeq" id="WP_233695675.1">
    <property type="nucleotide sequence ID" value="NZ_JAJNBZ010000002.1"/>
</dbReference>
<feature type="transmembrane region" description="Helical" evidence="7">
    <location>
        <begin position="250"/>
        <end position="268"/>
    </location>
</feature>
<keyword evidence="2" id="KW-0813">Transport</keyword>
<evidence type="ECO:0000256" key="4">
    <source>
        <dbReference type="ARBA" id="ARBA00022692"/>
    </source>
</evidence>
<sequence>MTMQSNRNMWLILSGVFVSELAAWIGTIGSLQFLSEQLSSRFLQSFILVSGAIFGIFLAPYAGNVIDRLHPKKILLYSGMLRIAAIGFMLAAIWDQNVWYMIVFQLIIVISSSFYFPTVNAVLPVIVPEDQLMKANMLNFNLTTIARIFGTAIGGVLLTILSLQNVYVISGITYVVLIILTCMLSFDRSQLSNVTHRARSKASFSELFPLMRREPMVKALLIMTCIPFLFIGGFNVFAIELSEAHHFDGLKGIIYAVEGTSILIAGLAMKKLAQRMSKPALLFGGAMLVIGSLIILIIPLMPVQMIGFAVFGFAGGLFIPLSNTEAQVRISKDALGRFFSLKRMIETSVLQLSLIFTGIILDVSSFQTLMIMYAAVCVICLIVARSVFARTAAAVR</sequence>
<accession>A0ABS8YD83</accession>
<feature type="transmembrane region" description="Helical" evidence="7">
    <location>
        <begin position="100"/>
        <end position="126"/>
    </location>
</feature>
<evidence type="ECO:0000256" key="5">
    <source>
        <dbReference type="ARBA" id="ARBA00022989"/>
    </source>
</evidence>
<comment type="caution">
    <text evidence="8">The sequence shown here is derived from an EMBL/GenBank/DDBJ whole genome shotgun (WGS) entry which is preliminary data.</text>
</comment>
<dbReference type="CDD" id="cd06173">
    <property type="entry name" value="MFS_MefA_like"/>
    <property type="match status" value="1"/>
</dbReference>
<evidence type="ECO:0000256" key="7">
    <source>
        <dbReference type="SAM" id="Phobius"/>
    </source>
</evidence>
<dbReference type="SUPFAM" id="SSF103473">
    <property type="entry name" value="MFS general substrate transporter"/>
    <property type="match status" value="1"/>
</dbReference>
<proteinExistence type="predicted"/>
<dbReference type="Pfam" id="PF07690">
    <property type="entry name" value="MFS_1"/>
    <property type="match status" value="1"/>
</dbReference>
<feature type="transmembrane region" description="Helical" evidence="7">
    <location>
        <begin position="138"/>
        <end position="160"/>
    </location>
</feature>
<gene>
    <name evidence="8" type="ORF">LQV63_03600</name>
</gene>
<keyword evidence="3" id="KW-1003">Cell membrane</keyword>
<feature type="transmembrane region" description="Helical" evidence="7">
    <location>
        <begin position="219"/>
        <end position="238"/>
    </location>
</feature>
<keyword evidence="6 7" id="KW-0472">Membrane</keyword>
<comment type="subcellular location">
    <subcellularLocation>
        <location evidence="1">Cell membrane</location>
        <topology evidence="1">Multi-pass membrane protein</topology>
    </subcellularLocation>
</comment>
<dbReference type="InterPro" id="IPR036259">
    <property type="entry name" value="MFS_trans_sf"/>
</dbReference>
<evidence type="ECO:0000313" key="9">
    <source>
        <dbReference type="Proteomes" id="UP001199916"/>
    </source>
</evidence>
<evidence type="ECO:0000256" key="1">
    <source>
        <dbReference type="ARBA" id="ARBA00004651"/>
    </source>
</evidence>
<dbReference type="EMBL" id="JAJNBZ010000002">
    <property type="protein sequence ID" value="MCE5168398.1"/>
    <property type="molecule type" value="Genomic_DNA"/>
</dbReference>
<organism evidence="8 9">
    <name type="scientific">Paenibacillus profundus</name>
    <dbReference type="NCBI Taxonomy" id="1173085"/>
    <lineage>
        <taxon>Bacteria</taxon>
        <taxon>Bacillati</taxon>
        <taxon>Bacillota</taxon>
        <taxon>Bacilli</taxon>
        <taxon>Bacillales</taxon>
        <taxon>Paenibacillaceae</taxon>
        <taxon>Paenibacillus</taxon>
    </lineage>
</organism>
<keyword evidence="5 7" id="KW-1133">Transmembrane helix</keyword>
<feature type="transmembrane region" description="Helical" evidence="7">
    <location>
        <begin position="370"/>
        <end position="388"/>
    </location>
</feature>
<keyword evidence="4 7" id="KW-0812">Transmembrane</keyword>
<feature type="transmembrane region" description="Helical" evidence="7">
    <location>
        <begin position="74"/>
        <end position="94"/>
    </location>
</feature>
<evidence type="ECO:0000313" key="8">
    <source>
        <dbReference type="EMBL" id="MCE5168398.1"/>
    </source>
</evidence>
<feature type="transmembrane region" description="Helical" evidence="7">
    <location>
        <begin position="344"/>
        <end position="364"/>
    </location>
</feature>
<evidence type="ECO:0000256" key="2">
    <source>
        <dbReference type="ARBA" id="ARBA00022448"/>
    </source>
</evidence>
<feature type="transmembrane region" description="Helical" evidence="7">
    <location>
        <begin position="305"/>
        <end position="323"/>
    </location>
</feature>
<feature type="transmembrane region" description="Helical" evidence="7">
    <location>
        <begin position="166"/>
        <end position="186"/>
    </location>
</feature>
<name>A0ABS8YD83_9BACL</name>
<evidence type="ECO:0000256" key="6">
    <source>
        <dbReference type="ARBA" id="ARBA00023136"/>
    </source>
</evidence>
<keyword evidence="9" id="KW-1185">Reference proteome</keyword>